<evidence type="ECO:0000256" key="4">
    <source>
        <dbReference type="ARBA" id="ARBA00023317"/>
    </source>
</evidence>
<gene>
    <name evidence="5" type="ORF">SAMN02910414_01044</name>
</gene>
<dbReference type="InterPro" id="IPR003817">
    <property type="entry name" value="PS_Dcarbxylase"/>
</dbReference>
<dbReference type="EMBL" id="FNPG01000010">
    <property type="protein sequence ID" value="SDY21489.1"/>
    <property type="molecule type" value="Genomic_DNA"/>
</dbReference>
<evidence type="ECO:0000256" key="2">
    <source>
        <dbReference type="ARBA" id="ARBA00023145"/>
    </source>
</evidence>
<keyword evidence="4" id="KW-0670">Pyruvate</keyword>
<protein>
    <submittedName>
        <fullName evidence="5">Phosphatidylserine decarboxylase</fullName>
    </submittedName>
</protein>
<dbReference type="GO" id="GO:0004609">
    <property type="term" value="F:phosphatidylserine decarboxylase activity"/>
    <property type="evidence" value="ECO:0007669"/>
    <property type="project" value="InterPro"/>
</dbReference>
<sequence length="292" mass="33607">MKCLNRQGNVIADNEAQNKSLDFLYKTRLGNSILKILIQPSVSKMAGKFLDSKMSTFLIKPFIKNNNIDLSDFEDVKYNSFNEFFTRRVKKDKRVVSFEASDLVSPCDSRLSVYDITSDGIFTVKNTKYTMAELFRSKKIARHYEGGKLLIFRLTVSDYHRYHFIDDGFLSEHHRINGFFHTVNPIANDSYKIYKENTREFSILKSKNFGNVAIMEVGALLVGRILNYNANHKHFVKRGEEKGRFEFGGSTVILAFEKDKVDICEDILLASREGYEIHVNQGEVIGNKLSHK</sequence>
<name>A0A1H3I2V9_9FIRM</name>
<keyword evidence="1" id="KW-0210">Decarboxylase</keyword>
<dbReference type="PANTHER" id="PTHR10067">
    <property type="entry name" value="PHOSPHATIDYLSERINE DECARBOXYLASE"/>
    <property type="match status" value="1"/>
</dbReference>
<keyword evidence="6" id="KW-1185">Reference proteome</keyword>
<organism evidence="5 6">
    <name type="scientific">Lachnobacterium bovis DSM 14045</name>
    <dbReference type="NCBI Taxonomy" id="1122142"/>
    <lineage>
        <taxon>Bacteria</taxon>
        <taxon>Bacillati</taxon>
        <taxon>Bacillota</taxon>
        <taxon>Clostridia</taxon>
        <taxon>Lachnospirales</taxon>
        <taxon>Lachnospiraceae</taxon>
        <taxon>Lachnobacterium</taxon>
    </lineage>
</organism>
<evidence type="ECO:0000313" key="6">
    <source>
        <dbReference type="Proteomes" id="UP000183918"/>
    </source>
</evidence>
<evidence type="ECO:0000256" key="1">
    <source>
        <dbReference type="ARBA" id="ARBA00022793"/>
    </source>
</evidence>
<dbReference type="AlphaFoldDB" id="A0A1H3I2V9"/>
<dbReference type="RefSeq" id="WP_074716770.1">
    <property type="nucleotide sequence ID" value="NZ_FNPG01000010.1"/>
</dbReference>
<dbReference type="STRING" id="1122142.SAMN02910414_01044"/>
<dbReference type="Pfam" id="PF02666">
    <property type="entry name" value="PS_Dcarbxylase"/>
    <property type="match status" value="1"/>
</dbReference>
<dbReference type="GO" id="GO:0008654">
    <property type="term" value="P:phospholipid biosynthetic process"/>
    <property type="evidence" value="ECO:0007669"/>
    <property type="project" value="InterPro"/>
</dbReference>
<dbReference type="Proteomes" id="UP000183918">
    <property type="component" value="Unassembled WGS sequence"/>
</dbReference>
<keyword evidence="3" id="KW-0456">Lyase</keyword>
<keyword evidence="2" id="KW-0865">Zymogen</keyword>
<evidence type="ECO:0000256" key="3">
    <source>
        <dbReference type="ARBA" id="ARBA00023239"/>
    </source>
</evidence>
<accession>A0A1H3I2V9</accession>
<proteinExistence type="predicted"/>
<dbReference type="PANTHER" id="PTHR10067:SF17">
    <property type="entry name" value="PHOSPHATIDYLSERINE DECARBOXYLASE PROENZYME 2"/>
    <property type="match status" value="1"/>
</dbReference>
<evidence type="ECO:0000313" key="5">
    <source>
        <dbReference type="EMBL" id="SDY21489.1"/>
    </source>
</evidence>
<reference evidence="5 6" key="1">
    <citation type="submission" date="2016-10" db="EMBL/GenBank/DDBJ databases">
        <authorList>
            <person name="de Groot N.N."/>
        </authorList>
    </citation>
    <scope>NUCLEOTIDE SEQUENCE [LARGE SCALE GENOMIC DNA]</scope>
    <source>
        <strain evidence="5 6">DSM 14045</strain>
    </source>
</reference>
<dbReference type="OrthoDB" id="9802030at2"/>